<dbReference type="EC" id="3.1.3.48" evidence="3"/>
<dbReference type="PANTHER" id="PTHR31126:SF1">
    <property type="entry name" value="TYROSINE SPECIFIC PROTEIN PHOSPHATASES DOMAIN-CONTAINING PROTEIN"/>
    <property type="match status" value="1"/>
</dbReference>
<reference evidence="3 4" key="1">
    <citation type="submission" date="2020-08" db="EMBL/GenBank/DDBJ databases">
        <title>Genomic Encyclopedia of Type Strains, Phase III (KMG-III): the genomes of soil and plant-associated and newly described type strains.</title>
        <authorList>
            <person name="Whitman W."/>
        </authorList>
    </citation>
    <scope>NUCLEOTIDE SEQUENCE [LARGE SCALE GENOMIC DNA]</scope>
    <source>
        <strain evidence="3 4">CECT 3237</strain>
    </source>
</reference>
<evidence type="ECO:0000313" key="3">
    <source>
        <dbReference type="EMBL" id="MBB3076629.1"/>
    </source>
</evidence>
<dbReference type="Gene3D" id="3.90.190.10">
    <property type="entry name" value="Protein tyrosine phosphatase superfamily"/>
    <property type="match status" value="1"/>
</dbReference>
<dbReference type="EMBL" id="JACHXE010000002">
    <property type="protein sequence ID" value="MBB3076629.1"/>
    <property type="molecule type" value="Genomic_DNA"/>
</dbReference>
<evidence type="ECO:0000256" key="1">
    <source>
        <dbReference type="ARBA" id="ARBA00009580"/>
    </source>
</evidence>
<evidence type="ECO:0000259" key="2">
    <source>
        <dbReference type="PROSITE" id="PS50056"/>
    </source>
</evidence>
<dbReference type="GO" id="GO:0004725">
    <property type="term" value="F:protein tyrosine phosphatase activity"/>
    <property type="evidence" value="ECO:0007669"/>
    <property type="project" value="UniProtKB-EC"/>
</dbReference>
<comment type="similarity">
    <text evidence="1">Belongs to the protein-tyrosine phosphatase family.</text>
</comment>
<dbReference type="InterPro" id="IPR016130">
    <property type="entry name" value="Tyr_Pase_AS"/>
</dbReference>
<protein>
    <submittedName>
        <fullName evidence="3">Protein-tyrosine phosphatase</fullName>
        <ecNumber evidence="3">3.1.3.48</ecNumber>
    </submittedName>
</protein>
<dbReference type="PANTHER" id="PTHR31126">
    <property type="entry name" value="TYROSINE-PROTEIN PHOSPHATASE"/>
    <property type="match status" value="1"/>
</dbReference>
<sequence length="249" mass="27627">MDIDRHIRFDALHNFRDLGGCTTADGKRVRPARLYRADSLGKLNTGTDDWTRFLSLGIRTVIDLRYPWEIDSRGRIPDHPSFTYHNLSIEHRPYDQAALTPDIAPGPYLAERYREVAQDGTKEIRRALELVTQAARADEPLVFHCASGKDRTGLLAALILGLLDVPRPTIVADFALTDLAAAALLAEWASRNDGRSPTWPSFGRAPAEVMHLFLTDLTNRYGSTAGYVTDALELDAAVLSATLRDSLVE</sequence>
<organism evidence="3 4">
    <name type="scientific">Streptomyces violarus</name>
    <dbReference type="NCBI Taxonomy" id="67380"/>
    <lineage>
        <taxon>Bacteria</taxon>
        <taxon>Bacillati</taxon>
        <taxon>Actinomycetota</taxon>
        <taxon>Actinomycetes</taxon>
        <taxon>Kitasatosporales</taxon>
        <taxon>Streptomycetaceae</taxon>
        <taxon>Streptomyces</taxon>
    </lineage>
</organism>
<dbReference type="InterPro" id="IPR000387">
    <property type="entry name" value="Tyr_Pase_dom"/>
</dbReference>
<dbReference type="RefSeq" id="WP_308431811.1">
    <property type="nucleotide sequence ID" value="NZ_BMUP01000012.1"/>
</dbReference>
<dbReference type="InterPro" id="IPR026893">
    <property type="entry name" value="Tyr/Ser_Pase_IphP-type"/>
</dbReference>
<dbReference type="SUPFAM" id="SSF52799">
    <property type="entry name" value="(Phosphotyrosine protein) phosphatases II"/>
    <property type="match status" value="1"/>
</dbReference>
<dbReference type="Pfam" id="PF13350">
    <property type="entry name" value="Y_phosphatase3"/>
    <property type="match status" value="1"/>
</dbReference>
<name>A0A7W4ZQ44_9ACTN</name>
<dbReference type="AlphaFoldDB" id="A0A7W4ZQ44"/>
<dbReference type="Proteomes" id="UP000572907">
    <property type="component" value="Unassembled WGS sequence"/>
</dbReference>
<proteinExistence type="inferred from homology"/>
<keyword evidence="3" id="KW-0378">Hydrolase</keyword>
<comment type="caution">
    <text evidence="3">The sequence shown here is derived from an EMBL/GenBank/DDBJ whole genome shotgun (WGS) entry which is preliminary data.</text>
</comment>
<evidence type="ECO:0000313" key="4">
    <source>
        <dbReference type="Proteomes" id="UP000572907"/>
    </source>
</evidence>
<gene>
    <name evidence="3" type="ORF">FHS41_003106</name>
</gene>
<dbReference type="PROSITE" id="PS00383">
    <property type="entry name" value="TYR_PHOSPHATASE_1"/>
    <property type="match status" value="1"/>
</dbReference>
<feature type="domain" description="Tyrosine specific protein phosphatases" evidence="2">
    <location>
        <begin position="122"/>
        <end position="160"/>
    </location>
</feature>
<dbReference type="InterPro" id="IPR029021">
    <property type="entry name" value="Prot-tyrosine_phosphatase-like"/>
</dbReference>
<accession>A0A7W4ZQ44</accession>
<dbReference type="PROSITE" id="PS50056">
    <property type="entry name" value="TYR_PHOSPHATASE_2"/>
    <property type="match status" value="1"/>
</dbReference>
<keyword evidence="4" id="KW-1185">Reference proteome</keyword>